<gene>
    <name evidence="2" type="ORF">CFB84_37870</name>
</gene>
<dbReference type="AlphaFoldDB" id="A0A228HTL4"/>
<dbReference type="RefSeq" id="WP_089454129.1">
    <property type="nucleotide sequence ID" value="NZ_NKFA01000032.1"/>
</dbReference>
<comment type="caution">
    <text evidence="2">The sequence shown here is derived from an EMBL/GenBank/DDBJ whole genome shotgun (WGS) entry which is preliminary data.</text>
</comment>
<proteinExistence type="predicted"/>
<evidence type="ECO:0008006" key="4">
    <source>
        <dbReference type="Google" id="ProtNLM"/>
    </source>
</evidence>
<reference evidence="2 3" key="2">
    <citation type="submission" date="2017-08" db="EMBL/GenBank/DDBJ databases">
        <title>WGS of novel Burkholderia cepaca complex species.</title>
        <authorList>
            <person name="Lipuma J."/>
            <person name="Spilker T."/>
        </authorList>
    </citation>
    <scope>NUCLEOTIDE SEQUENCE [LARGE SCALE GENOMIC DNA]</scope>
    <source>
        <strain evidence="2 3">AU17325</strain>
    </source>
</reference>
<feature type="signal peptide" evidence="1">
    <location>
        <begin position="1"/>
        <end position="49"/>
    </location>
</feature>
<dbReference type="OrthoDB" id="6602106at2"/>
<protein>
    <recommendedName>
        <fullName evidence="4">DUF1120 domain-containing protein</fullName>
    </recommendedName>
</protein>
<keyword evidence="1" id="KW-0732">Signal</keyword>
<evidence type="ECO:0000256" key="1">
    <source>
        <dbReference type="SAM" id="SignalP"/>
    </source>
</evidence>
<dbReference type="EMBL" id="NKFA01000032">
    <property type="protein sequence ID" value="OXI33506.1"/>
    <property type="molecule type" value="Genomic_DNA"/>
</dbReference>
<evidence type="ECO:0000313" key="3">
    <source>
        <dbReference type="Proteomes" id="UP000214600"/>
    </source>
</evidence>
<sequence length="229" mass="24907">MLVRVLPRYALVHIIPHESEIQMIQMISKKLCVLSALACALSIPGVTVAADVSVGGQIRPGGACDITLGNGGVADFGNLSRKEFFSGPYAITRKIPLTINCQHRTKVGVDVIDNRKGTASEARWEVFGLGNRAIGYYDVINFGPSQVDGVAGVPIWRVKGETAWREKGIFDTWGSNKTISWDVSGPQSEPVAFKTLTDTLTIWPMLMKSSAFTDEFELDGSATLELVYL</sequence>
<name>A0A228HTL4_9BURK</name>
<evidence type="ECO:0000313" key="2">
    <source>
        <dbReference type="EMBL" id="OXI33506.1"/>
    </source>
</evidence>
<organism evidence="2 3">
    <name type="scientific">Burkholderia aenigmatica</name>
    <dbReference type="NCBI Taxonomy" id="2015348"/>
    <lineage>
        <taxon>Bacteria</taxon>
        <taxon>Pseudomonadati</taxon>
        <taxon>Pseudomonadota</taxon>
        <taxon>Betaproteobacteria</taxon>
        <taxon>Burkholderiales</taxon>
        <taxon>Burkholderiaceae</taxon>
        <taxon>Burkholderia</taxon>
        <taxon>Burkholderia cepacia complex</taxon>
    </lineage>
</organism>
<dbReference type="InterPro" id="IPR010546">
    <property type="entry name" value="DUF1120"/>
</dbReference>
<dbReference type="Pfam" id="PF06551">
    <property type="entry name" value="DUF1120"/>
    <property type="match status" value="1"/>
</dbReference>
<reference evidence="3" key="1">
    <citation type="submission" date="2017-06" db="EMBL/GenBank/DDBJ databases">
        <authorList>
            <person name="LiPuma J."/>
            <person name="Spilker T."/>
        </authorList>
    </citation>
    <scope>NUCLEOTIDE SEQUENCE [LARGE SCALE GENOMIC DNA]</scope>
    <source>
        <strain evidence="3">AU17325</strain>
    </source>
</reference>
<dbReference type="Proteomes" id="UP000214600">
    <property type="component" value="Unassembled WGS sequence"/>
</dbReference>
<feature type="chain" id="PRO_5012511267" description="DUF1120 domain-containing protein" evidence="1">
    <location>
        <begin position="50"/>
        <end position="229"/>
    </location>
</feature>
<accession>A0A228HTL4</accession>